<evidence type="ECO:0000313" key="3">
    <source>
        <dbReference type="Proteomes" id="UP001165653"/>
    </source>
</evidence>
<evidence type="ECO:0008006" key="4">
    <source>
        <dbReference type="Google" id="ProtNLM"/>
    </source>
</evidence>
<evidence type="ECO:0000313" key="2">
    <source>
        <dbReference type="EMBL" id="MCW1915068.1"/>
    </source>
</evidence>
<dbReference type="EMBL" id="JAPDDR010000008">
    <property type="protein sequence ID" value="MCW1915068.1"/>
    <property type="molecule type" value="Genomic_DNA"/>
</dbReference>
<dbReference type="RefSeq" id="WP_264514610.1">
    <property type="nucleotide sequence ID" value="NZ_JAPDDR010000008.1"/>
</dbReference>
<keyword evidence="3" id="KW-1185">Reference proteome</keyword>
<proteinExistence type="predicted"/>
<reference evidence="2" key="1">
    <citation type="submission" date="2022-10" db="EMBL/GenBank/DDBJ databases">
        <title>Luteolibacter sp. GHJ8, whole genome shotgun sequencing project.</title>
        <authorList>
            <person name="Zhao G."/>
            <person name="Shen L."/>
        </authorList>
    </citation>
    <scope>NUCLEOTIDE SEQUENCE</scope>
    <source>
        <strain evidence="2">GHJ8</strain>
    </source>
</reference>
<protein>
    <recommendedName>
        <fullName evidence="4">Chalcone isomerase domain-containing protein</fullName>
    </recommendedName>
</protein>
<feature type="signal peptide" evidence="1">
    <location>
        <begin position="1"/>
        <end position="17"/>
    </location>
</feature>
<accession>A0ABT3G5F1</accession>
<evidence type="ECO:0000256" key="1">
    <source>
        <dbReference type="SAM" id="SignalP"/>
    </source>
</evidence>
<organism evidence="2 3">
    <name type="scientific">Luteolibacter rhizosphaerae</name>
    <dbReference type="NCBI Taxonomy" id="2989719"/>
    <lineage>
        <taxon>Bacteria</taxon>
        <taxon>Pseudomonadati</taxon>
        <taxon>Verrucomicrobiota</taxon>
        <taxon>Verrucomicrobiia</taxon>
        <taxon>Verrucomicrobiales</taxon>
        <taxon>Verrucomicrobiaceae</taxon>
        <taxon>Luteolibacter</taxon>
    </lineage>
</organism>
<feature type="chain" id="PRO_5045721266" description="Chalcone isomerase domain-containing protein" evidence="1">
    <location>
        <begin position="18"/>
        <end position="194"/>
    </location>
</feature>
<sequence>MKLLIAFLLLVTSAISASQGNGRAANEVVINRYKLSAVTGIGSHAISRYLKDPHPKRRCVLITLGAEFSADFVFFAQTDQQTFLEVICFTPRTDGNKEWAGRFVKFEGGPKDQFQKLRELLSTEADLPKIDWKEEGLVLGGDQLNFQVGEGPKIGWGELTPEFLSKHPERPKRLLECLKIAEDLAGIPLPHKLD</sequence>
<gene>
    <name evidence="2" type="ORF">OJ996_15890</name>
</gene>
<name>A0ABT3G5F1_9BACT</name>
<keyword evidence="1" id="KW-0732">Signal</keyword>
<dbReference type="Proteomes" id="UP001165653">
    <property type="component" value="Unassembled WGS sequence"/>
</dbReference>
<comment type="caution">
    <text evidence="2">The sequence shown here is derived from an EMBL/GenBank/DDBJ whole genome shotgun (WGS) entry which is preliminary data.</text>
</comment>